<dbReference type="PANTHER" id="PTHR30570:SF1">
    <property type="entry name" value="PHOSPHATE-BINDING PROTEIN PSTS"/>
    <property type="match status" value="1"/>
</dbReference>
<evidence type="ECO:0000313" key="6">
    <source>
        <dbReference type="EMBL" id="MDD1794595.1"/>
    </source>
</evidence>
<evidence type="ECO:0000256" key="3">
    <source>
        <dbReference type="ARBA" id="ARBA00022729"/>
    </source>
</evidence>
<reference evidence="6" key="1">
    <citation type="submission" date="2021-12" db="EMBL/GenBank/DDBJ databases">
        <title>Enterovibrio ZSDZ35 sp. nov. and Enterovibrio ZSDZ42 sp. nov., isolated from coastal seawater in Qingdao.</title>
        <authorList>
            <person name="Zhang P."/>
        </authorList>
    </citation>
    <scope>NUCLEOTIDE SEQUENCE</scope>
    <source>
        <strain evidence="6">ZSDZ42</strain>
    </source>
</reference>
<dbReference type="Proteomes" id="UP001149400">
    <property type="component" value="Unassembled WGS sequence"/>
</dbReference>
<keyword evidence="4" id="KW-0592">Phosphate transport</keyword>
<accession>A0ABT5R342</accession>
<dbReference type="InterPro" id="IPR024370">
    <property type="entry name" value="PBP_domain"/>
</dbReference>
<dbReference type="Pfam" id="PF12849">
    <property type="entry name" value="PBP_like_2"/>
    <property type="match status" value="1"/>
</dbReference>
<evidence type="ECO:0000256" key="4">
    <source>
        <dbReference type="RuleBase" id="RU367119"/>
    </source>
</evidence>
<feature type="signal peptide" evidence="4">
    <location>
        <begin position="1"/>
        <end position="22"/>
    </location>
</feature>
<organism evidence="6 7">
    <name type="scientific">Enterovibrio gelatinilyticus</name>
    <dbReference type="NCBI Taxonomy" id="2899819"/>
    <lineage>
        <taxon>Bacteria</taxon>
        <taxon>Pseudomonadati</taxon>
        <taxon>Pseudomonadota</taxon>
        <taxon>Gammaproteobacteria</taxon>
        <taxon>Vibrionales</taxon>
        <taxon>Vibrionaceae</taxon>
        <taxon>Enterovibrio</taxon>
    </lineage>
</organism>
<keyword evidence="4" id="KW-0964">Secreted</keyword>
<dbReference type="PANTHER" id="PTHR30570">
    <property type="entry name" value="PERIPLASMIC PHOSPHATE BINDING COMPONENT OF PHOSPHATE ABC TRANSPORTER"/>
    <property type="match status" value="1"/>
</dbReference>
<protein>
    <recommendedName>
        <fullName evidence="4">Phosphate-binding protein</fullName>
    </recommendedName>
</protein>
<dbReference type="InterPro" id="IPR011862">
    <property type="entry name" value="Phos-bd"/>
</dbReference>
<evidence type="ECO:0000259" key="5">
    <source>
        <dbReference type="Pfam" id="PF12849"/>
    </source>
</evidence>
<evidence type="ECO:0000256" key="2">
    <source>
        <dbReference type="ARBA" id="ARBA00022448"/>
    </source>
</evidence>
<dbReference type="RefSeq" id="WP_274165417.1">
    <property type="nucleotide sequence ID" value="NZ_JAJUBC010000018.1"/>
</dbReference>
<comment type="function">
    <text evidence="4">Involved in the system for phosphate transport across the cytoplasmic membrane.</text>
</comment>
<dbReference type="CDD" id="cd13653">
    <property type="entry name" value="PBP2_phosphate_like_1"/>
    <property type="match status" value="1"/>
</dbReference>
<keyword evidence="3 4" id="KW-0732">Signal</keyword>
<dbReference type="NCBIfam" id="TIGR02136">
    <property type="entry name" value="ptsS_2"/>
    <property type="match status" value="1"/>
</dbReference>
<keyword evidence="7" id="KW-1185">Reference proteome</keyword>
<sequence length="273" mass="28670">MKSNVFSALCVASALMATTASAQQTITVSGSTSVTEVMEVLAETYHKQNNSTFIEVQGTGSSAGVKAAKNGTSMFGMASRELKESEKESSITETVIARDGIAVVVNNANPLIDLTVEQIAKIYRGDVKNWSDVGGEDKPIVVVTRDTASGTRGAFEDIMSLKRKINGMSVSAISQRAQVGNGNGVVKTIVANNPFAIGYISLGSIDTSLKAVKVNGVSPTSEAVAAGIYQVARPFLVLNKVGNPSPEAEEFLTWIMSADGQKIVSNQGYVPVN</sequence>
<dbReference type="EMBL" id="JAJUBC010000018">
    <property type="protein sequence ID" value="MDD1794595.1"/>
    <property type="molecule type" value="Genomic_DNA"/>
</dbReference>
<dbReference type="Gene3D" id="3.40.190.10">
    <property type="entry name" value="Periplasmic binding protein-like II"/>
    <property type="match status" value="2"/>
</dbReference>
<comment type="subcellular location">
    <subcellularLocation>
        <location evidence="4">Periplasm</location>
    </subcellularLocation>
    <subcellularLocation>
        <location evidence="4">Secreted</location>
    </subcellularLocation>
</comment>
<dbReference type="InterPro" id="IPR050811">
    <property type="entry name" value="Phosphate_ABC_transporter"/>
</dbReference>
<evidence type="ECO:0000256" key="1">
    <source>
        <dbReference type="ARBA" id="ARBA00008725"/>
    </source>
</evidence>
<feature type="domain" description="PBP" evidence="5">
    <location>
        <begin position="18"/>
        <end position="258"/>
    </location>
</feature>
<evidence type="ECO:0000313" key="7">
    <source>
        <dbReference type="Proteomes" id="UP001149400"/>
    </source>
</evidence>
<comment type="similarity">
    <text evidence="1 4">Belongs to the PstS family.</text>
</comment>
<dbReference type="SUPFAM" id="SSF53850">
    <property type="entry name" value="Periplasmic binding protein-like II"/>
    <property type="match status" value="1"/>
</dbReference>
<keyword evidence="4" id="KW-0574">Periplasm</keyword>
<name>A0ABT5R342_9GAMM</name>
<comment type="caution">
    <text evidence="6">The sequence shown here is derived from an EMBL/GenBank/DDBJ whole genome shotgun (WGS) entry which is preliminary data.</text>
</comment>
<proteinExistence type="inferred from homology"/>
<feature type="chain" id="PRO_5044966955" description="Phosphate-binding protein" evidence="4">
    <location>
        <begin position="23"/>
        <end position="273"/>
    </location>
</feature>
<keyword evidence="2 4" id="KW-0813">Transport</keyword>
<gene>
    <name evidence="6" type="ORF">LRP50_15790</name>
</gene>